<protein>
    <submittedName>
        <fullName evidence="1">CGG triplet repeat-binding protein 1-like</fullName>
    </submittedName>
</protein>
<accession>A0A6G0W226</accession>
<dbReference type="GO" id="GO:0006357">
    <property type="term" value="P:regulation of transcription by RNA polymerase II"/>
    <property type="evidence" value="ECO:0007669"/>
    <property type="project" value="InterPro"/>
</dbReference>
<name>A0A6G0W226_APHCR</name>
<organism evidence="1 2">
    <name type="scientific">Aphis craccivora</name>
    <name type="common">Cowpea aphid</name>
    <dbReference type="NCBI Taxonomy" id="307492"/>
    <lineage>
        <taxon>Eukaryota</taxon>
        <taxon>Metazoa</taxon>
        <taxon>Ecdysozoa</taxon>
        <taxon>Arthropoda</taxon>
        <taxon>Hexapoda</taxon>
        <taxon>Insecta</taxon>
        <taxon>Pterygota</taxon>
        <taxon>Neoptera</taxon>
        <taxon>Paraneoptera</taxon>
        <taxon>Hemiptera</taxon>
        <taxon>Sternorrhyncha</taxon>
        <taxon>Aphidomorpha</taxon>
        <taxon>Aphidoidea</taxon>
        <taxon>Aphididae</taxon>
        <taxon>Aphidini</taxon>
        <taxon>Aphis</taxon>
        <taxon>Aphis</taxon>
    </lineage>
</organism>
<dbReference type="PANTHER" id="PTHR32344">
    <property type="entry name" value="U1-TYPE DOMAIN-CONTAINING PROTEIN"/>
    <property type="match status" value="1"/>
</dbReference>
<proteinExistence type="predicted"/>
<gene>
    <name evidence="1" type="ORF">FWK35_00036012</name>
</gene>
<dbReference type="PANTHER" id="PTHR32344:SF1">
    <property type="entry name" value="U1-TYPE DOMAIN-CONTAINING PROTEIN"/>
    <property type="match status" value="1"/>
</dbReference>
<sequence length="103" mass="12056">MVWCCFVKSVKLKLQQIKKYTIQQHITRDKHLRGIQKRNDQTTSLTQPMYSEYGNSNFNLDLCRAFLSANIPLHKLSHPILRNFLENYTNKTIPDSSTLSKIT</sequence>
<dbReference type="EMBL" id="VUJU01009354">
    <property type="protein sequence ID" value="KAF0720951.1"/>
    <property type="molecule type" value="Genomic_DNA"/>
</dbReference>
<dbReference type="AlphaFoldDB" id="A0A6G0W226"/>
<comment type="caution">
    <text evidence="1">The sequence shown here is derived from an EMBL/GenBank/DDBJ whole genome shotgun (WGS) entry which is preliminary data.</text>
</comment>
<reference evidence="1 2" key="1">
    <citation type="submission" date="2019-08" db="EMBL/GenBank/DDBJ databases">
        <title>Whole genome of Aphis craccivora.</title>
        <authorList>
            <person name="Voronova N.V."/>
            <person name="Shulinski R.S."/>
            <person name="Bandarenka Y.V."/>
            <person name="Zhorov D.G."/>
            <person name="Warner D."/>
        </authorList>
    </citation>
    <scope>NUCLEOTIDE SEQUENCE [LARGE SCALE GENOMIC DNA]</scope>
    <source>
        <strain evidence="1">180601</strain>
        <tissue evidence="1">Whole Body</tissue>
    </source>
</reference>
<evidence type="ECO:0000313" key="2">
    <source>
        <dbReference type="Proteomes" id="UP000478052"/>
    </source>
</evidence>
<keyword evidence="2" id="KW-1185">Reference proteome</keyword>
<dbReference type="OrthoDB" id="6604921at2759"/>
<dbReference type="GO" id="GO:0003690">
    <property type="term" value="F:double-stranded DNA binding"/>
    <property type="evidence" value="ECO:0007669"/>
    <property type="project" value="InterPro"/>
</dbReference>
<dbReference type="InterPro" id="IPR033375">
    <property type="entry name" value="Cggbp1"/>
</dbReference>
<dbReference type="Proteomes" id="UP000478052">
    <property type="component" value="Unassembled WGS sequence"/>
</dbReference>
<evidence type="ECO:0000313" key="1">
    <source>
        <dbReference type="EMBL" id="KAF0720951.1"/>
    </source>
</evidence>
<dbReference type="GO" id="GO:0005634">
    <property type="term" value="C:nucleus"/>
    <property type="evidence" value="ECO:0007669"/>
    <property type="project" value="InterPro"/>
</dbReference>